<dbReference type="NCBIfam" id="TIGR01668">
    <property type="entry name" value="YqeG_hyp_ppase"/>
    <property type="match status" value="1"/>
</dbReference>
<dbReference type="InterPro" id="IPR006549">
    <property type="entry name" value="HAD-SF_hydro_IIIA"/>
</dbReference>
<gene>
    <name evidence="1" type="ORF">IAB00_03625</name>
</gene>
<protein>
    <submittedName>
        <fullName evidence="1">YqeG family HAD IIIA-type phosphatase</fullName>
    </submittedName>
</protein>
<name>A0A9D1HLX8_9FIRM</name>
<reference evidence="1" key="1">
    <citation type="submission" date="2020-10" db="EMBL/GenBank/DDBJ databases">
        <authorList>
            <person name="Gilroy R."/>
        </authorList>
    </citation>
    <scope>NUCLEOTIDE SEQUENCE</scope>
    <source>
        <strain evidence="1">2830</strain>
    </source>
</reference>
<dbReference type="EMBL" id="DVMH01000020">
    <property type="protein sequence ID" value="HIU10323.1"/>
    <property type="molecule type" value="Genomic_DNA"/>
</dbReference>
<dbReference type="Gene3D" id="3.40.50.1000">
    <property type="entry name" value="HAD superfamily/HAD-like"/>
    <property type="match status" value="1"/>
</dbReference>
<proteinExistence type="predicted"/>
<sequence length="172" mass="19485">MMFGLLRPRAYFDALPVLDPEELAQRGYRALLLDVDNTITTWNSPDISPEVLLWFAKLPKAGLAGCIISNNSAERLQPLAERLGIEFLPKARKPLPFGYTRAAAMLDADKSETLMIGDQLLTDILGARLAGIDAVLLKPISLAREFKWTYVNRRIEKLIWRPVMKDVPYNRF</sequence>
<dbReference type="AlphaFoldDB" id="A0A9D1HLX8"/>
<dbReference type="SUPFAM" id="SSF56784">
    <property type="entry name" value="HAD-like"/>
    <property type="match status" value="1"/>
</dbReference>
<comment type="caution">
    <text evidence="1">The sequence shown here is derived from an EMBL/GenBank/DDBJ whole genome shotgun (WGS) entry which is preliminary data.</text>
</comment>
<dbReference type="Pfam" id="PF13242">
    <property type="entry name" value="Hydrolase_like"/>
    <property type="match status" value="1"/>
</dbReference>
<organism evidence="1 2">
    <name type="scientific">Candidatus Avidehalobacter gallistercoris</name>
    <dbReference type="NCBI Taxonomy" id="2840694"/>
    <lineage>
        <taxon>Bacteria</taxon>
        <taxon>Bacillati</taxon>
        <taxon>Bacillota</taxon>
        <taxon>Clostridia</taxon>
        <taxon>Eubacteriales</taxon>
        <taxon>Peptococcaceae</taxon>
        <taxon>Peptococcaceae incertae sedis</taxon>
        <taxon>Candidatus Avidehalobacter</taxon>
    </lineage>
</organism>
<evidence type="ECO:0000313" key="1">
    <source>
        <dbReference type="EMBL" id="HIU10323.1"/>
    </source>
</evidence>
<dbReference type="Proteomes" id="UP000824124">
    <property type="component" value="Unassembled WGS sequence"/>
</dbReference>
<dbReference type="NCBIfam" id="TIGR01549">
    <property type="entry name" value="HAD-SF-IA-v1"/>
    <property type="match status" value="1"/>
</dbReference>
<dbReference type="GO" id="GO:0008962">
    <property type="term" value="F:phosphatidylglycerophosphatase activity"/>
    <property type="evidence" value="ECO:0007669"/>
    <property type="project" value="InterPro"/>
</dbReference>
<dbReference type="InterPro" id="IPR010021">
    <property type="entry name" value="PGPP1/Gep4"/>
</dbReference>
<dbReference type="InterPro" id="IPR036412">
    <property type="entry name" value="HAD-like_sf"/>
</dbReference>
<dbReference type="NCBIfam" id="TIGR01662">
    <property type="entry name" value="HAD-SF-IIIA"/>
    <property type="match status" value="1"/>
</dbReference>
<reference evidence="1" key="2">
    <citation type="journal article" date="2021" name="PeerJ">
        <title>Extensive microbial diversity within the chicken gut microbiome revealed by metagenomics and culture.</title>
        <authorList>
            <person name="Gilroy R."/>
            <person name="Ravi A."/>
            <person name="Getino M."/>
            <person name="Pursley I."/>
            <person name="Horton D.L."/>
            <person name="Alikhan N.F."/>
            <person name="Baker D."/>
            <person name="Gharbi K."/>
            <person name="Hall N."/>
            <person name="Watson M."/>
            <person name="Adriaenssens E.M."/>
            <person name="Foster-Nyarko E."/>
            <person name="Jarju S."/>
            <person name="Secka A."/>
            <person name="Antonio M."/>
            <person name="Oren A."/>
            <person name="Chaudhuri R.R."/>
            <person name="La Ragione R."/>
            <person name="Hildebrand F."/>
            <person name="Pallen M.J."/>
        </authorList>
    </citation>
    <scope>NUCLEOTIDE SEQUENCE</scope>
    <source>
        <strain evidence="1">2830</strain>
    </source>
</reference>
<dbReference type="InterPro" id="IPR023214">
    <property type="entry name" value="HAD_sf"/>
</dbReference>
<accession>A0A9D1HLX8</accession>
<evidence type="ECO:0000313" key="2">
    <source>
        <dbReference type="Proteomes" id="UP000824124"/>
    </source>
</evidence>
<dbReference type="InterPro" id="IPR006439">
    <property type="entry name" value="HAD-SF_hydro_IA"/>
</dbReference>